<evidence type="ECO:0000256" key="5">
    <source>
        <dbReference type="RuleBase" id="RU362125"/>
    </source>
</evidence>
<comment type="similarity">
    <text evidence="2 5">Belongs to the acyl-CoA dehydrogenase family.</text>
</comment>
<comment type="caution">
    <text evidence="9">The sequence shown here is derived from an EMBL/GenBank/DDBJ whole genome shotgun (WGS) entry which is preliminary data.</text>
</comment>
<sequence length="647" mass="73343">MAREEVNIAKGLGKGVEIVEELRNKKSADNLFAGIFNGSPPFDDVASISWLRPSAEEKQKRDKVIHDLVRFLIRKVDLYTIDNEASVPLEIFKGMAELGLYGMKVPEGLGGKGLSNSSYLDALGYAASWSSAIYIVLSAHNTIGCPFPVMYYGTEEQKAKFLPEFVKWPTAFCLTEEEAGSDAANIKTHAVRVREGNKIVGYRLFGQKWYTTNIILSDGVALARYLAVVARIVNHRDEIENEKDYRKFCYGLFIVPTESKGVDVGTRNTFIGMRGIHNSNPKFNDVHIPIFNLIGERREDWESDRGWGPREGSGLKVAFESLNTGRIAIAKGCLGVAKQALNISRWWSKKRSQLGGPLQNKELVQDKLVYGASNILAMEAMINYASNCFENGQDVRLEAAAAKVFCSERTWQIVDNMMQLRGGRGYETWQSLSRREITPPDDMIWLGSRPNRIFEGANEILVQFIFREGTDKYIKAGMPLMSKDSSIFEKARAVLNLVGYYVRSMQLWSSDKFKSHEIHEKFIQHRSGRLARKVITKSVRYRTELAVKQLTLDRLSRISINLGAMLLSLAYARRLNYDRMFYDYSQLADVFCQATRKEVESLFSDLDSNDDDLRYKVSKELLNDKFDDLLLGGIIPITEYDMRGPKN</sequence>
<dbReference type="Pfam" id="PF00441">
    <property type="entry name" value="Acyl-CoA_dh_1"/>
    <property type="match status" value="1"/>
</dbReference>
<evidence type="ECO:0000313" key="10">
    <source>
        <dbReference type="Proteomes" id="UP000177117"/>
    </source>
</evidence>
<evidence type="ECO:0000256" key="2">
    <source>
        <dbReference type="ARBA" id="ARBA00009347"/>
    </source>
</evidence>
<evidence type="ECO:0000259" key="6">
    <source>
        <dbReference type="Pfam" id="PF00441"/>
    </source>
</evidence>
<comment type="cofactor">
    <cofactor evidence="1 5">
        <name>FAD</name>
        <dbReference type="ChEBI" id="CHEBI:57692"/>
    </cofactor>
</comment>
<dbReference type="PANTHER" id="PTHR43884:SF12">
    <property type="entry name" value="ISOVALERYL-COA DEHYDROGENASE, MITOCHONDRIAL-RELATED"/>
    <property type="match status" value="1"/>
</dbReference>
<dbReference type="Gene3D" id="1.20.140.10">
    <property type="entry name" value="Butyryl-CoA Dehydrogenase, subunit A, domain 3"/>
    <property type="match status" value="2"/>
</dbReference>
<feature type="domain" description="Acyl-CoA dehydrogenase/oxidase C-terminal" evidence="6">
    <location>
        <begin position="312"/>
        <end position="467"/>
    </location>
</feature>
<dbReference type="SUPFAM" id="SSF47203">
    <property type="entry name" value="Acyl-CoA dehydrogenase C-terminal domain-like"/>
    <property type="match status" value="1"/>
</dbReference>
<dbReference type="AlphaFoldDB" id="A0A1F8EG55"/>
<evidence type="ECO:0000259" key="7">
    <source>
        <dbReference type="Pfam" id="PF02770"/>
    </source>
</evidence>
<dbReference type="InterPro" id="IPR037069">
    <property type="entry name" value="AcylCoA_DH/ox_N_sf"/>
</dbReference>
<dbReference type="InterPro" id="IPR006091">
    <property type="entry name" value="Acyl-CoA_Oxase/DH_mid-dom"/>
</dbReference>
<evidence type="ECO:0008006" key="11">
    <source>
        <dbReference type="Google" id="ProtNLM"/>
    </source>
</evidence>
<dbReference type="Proteomes" id="UP000177117">
    <property type="component" value="Unassembled WGS sequence"/>
</dbReference>
<dbReference type="EMBL" id="MGJD01000034">
    <property type="protein sequence ID" value="OGM99826.1"/>
    <property type="molecule type" value="Genomic_DNA"/>
</dbReference>
<dbReference type="Gene3D" id="2.40.110.10">
    <property type="entry name" value="Butyryl-CoA Dehydrogenase, subunit A, domain 2"/>
    <property type="match status" value="1"/>
</dbReference>
<evidence type="ECO:0000256" key="1">
    <source>
        <dbReference type="ARBA" id="ARBA00001974"/>
    </source>
</evidence>
<keyword evidence="4 5" id="KW-0274">FAD</keyword>
<dbReference type="InterPro" id="IPR009100">
    <property type="entry name" value="AcylCoA_DH/oxidase_NM_dom_sf"/>
</dbReference>
<evidence type="ECO:0000256" key="4">
    <source>
        <dbReference type="ARBA" id="ARBA00022827"/>
    </source>
</evidence>
<gene>
    <name evidence="9" type="ORF">A2650_00130</name>
</gene>
<feature type="domain" description="Acyl-CoA oxidase/dehydrogenase middle" evidence="7">
    <location>
        <begin position="171"/>
        <end position="286"/>
    </location>
</feature>
<feature type="domain" description="Acyl-CoA dehydrogenase/oxidase N-terminal" evidence="8">
    <location>
        <begin position="79"/>
        <end position="166"/>
    </location>
</feature>
<dbReference type="Pfam" id="PF02771">
    <property type="entry name" value="Acyl-CoA_dh_N"/>
    <property type="match status" value="1"/>
</dbReference>
<accession>A0A1F8EG55</accession>
<dbReference type="Gene3D" id="1.10.540.10">
    <property type="entry name" value="Acyl-CoA dehydrogenase/oxidase, N-terminal domain"/>
    <property type="match status" value="1"/>
</dbReference>
<dbReference type="InterPro" id="IPR036250">
    <property type="entry name" value="AcylCo_DH-like_C"/>
</dbReference>
<evidence type="ECO:0000259" key="8">
    <source>
        <dbReference type="Pfam" id="PF02771"/>
    </source>
</evidence>
<keyword evidence="5" id="KW-0560">Oxidoreductase</keyword>
<proteinExistence type="inferred from homology"/>
<protein>
    <recommendedName>
        <fullName evidence="11">Acyl-CoA dehydrogenase</fullName>
    </recommendedName>
</protein>
<dbReference type="PANTHER" id="PTHR43884">
    <property type="entry name" value="ACYL-COA DEHYDROGENASE"/>
    <property type="match status" value="1"/>
</dbReference>
<name>A0A1F8EG55_9BACT</name>
<organism evidence="9 10">
    <name type="scientific">Candidatus Yanofskybacteria bacterium RIFCSPHIGHO2_01_FULL_41_53</name>
    <dbReference type="NCBI Taxonomy" id="1802663"/>
    <lineage>
        <taxon>Bacteria</taxon>
        <taxon>Candidatus Yanofskyibacteriota</taxon>
    </lineage>
</organism>
<dbReference type="SUPFAM" id="SSF56645">
    <property type="entry name" value="Acyl-CoA dehydrogenase NM domain-like"/>
    <property type="match status" value="1"/>
</dbReference>
<dbReference type="InterPro" id="IPR009075">
    <property type="entry name" value="AcylCo_DH/oxidase_C"/>
</dbReference>
<keyword evidence="3 5" id="KW-0285">Flavoprotein</keyword>
<dbReference type="GO" id="GO:0050660">
    <property type="term" value="F:flavin adenine dinucleotide binding"/>
    <property type="evidence" value="ECO:0007669"/>
    <property type="project" value="InterPro"/>
</dbReference>
<evidence type="ECO:0000256" key="3">
    <source>
        <dbReference type="ARBA" id="ARBA00022630"/>
    </source>
</evidence>
<dbReference type="Pfam" id="PF02770">
    <property type="entry name" value="Acyl-CoA_dh_M"/>
    <property type="match status" value="1"/>
</dbReference>
<evidence type="ECO:0000313" key="9">
    <source>
        <dbReference type="EMBL" id="OGM99826.1"/>
    </source>
</evidence>
<reference evidence="9 10" key="1">
    <citation type="journal article" date="2016" name="Nat. Commun.">
        <title>Thousands of microbial genomes shed light on interconnected biogeochemical processes in an aquifer system.</title>
        <authorList>
            <person name="Anantharaman K."/>
            <person name="Brown C.T."/>
            <person name="Hug L.A."/>
            <person name="Sharon I."/>
            <person name="Castelle C.J."/>
            <person name="Probst A.J."/>
            <person name="Thomas B.C."/>
            <person name="Singh A."/>
            <person name="Wilkins M.J."/>
            <person name="Karaoz U."/>
            <person name="Brodie E.L."/>
            <person name="Williams K.H."/>
            <person name="Hubbard S.S."/>
            <person name="Banfield J.F."/>
        </authorList>
    </citation>
    <scope>NUCLEOTIDE SEQUENCE [LARGE SCALE GENOMIC DNA]</scope>
</reference>
<dbReference type="InterPro" id="IPR046373">
    <property type="entry name" value="Acyl-CoA_Oxase/DH_mid-dom_sf"/>
</dbReference>
<dbReference type="InterPro" id="IPR013786">
    <property type="entry name" value="AcylCoA_DH/ox_N"/>
</dbReference>
<dbReference type="GO" id="GO:0003995">
    <property type="term" value="F:acyl-CoA dehydrogenase activity"/>
    <property type="evidence" value="ECO:0007669"/>
    <property type="project" value="TreeGrafter"/>
</dbReference>